<keyword evidence="3" id="KW-1185">Reference proteome</keyword>
<accession>A0A0R1UYB1</accession>
<sequence length="64" mass="7815">MAHGFWKNRQLKKRLQIERERTKQMQINRFRPGQHDGKPHPLADHHHRPFNHLSNNLTLNLFNK</sequence>
<protein>
    <submittedName>
        <fullName evidence="2">Uncharacterized protein</fullName>
    </submittedName>
</protein>
<gene>
    <name evidence="2" type="ORF">FD28_GL000099</name>
</gene>
<evidence type="ECO:0000313" key="3">
    <source>
        <dbReference type="Proteomes" id="UP000051580"/>
    </source>
</evidence>
<name>A0A0R1UYB1_9LACO</name>
<dbReference type="PATRIC" id="fig|1423753.3.peg.104"/>
<feature type="compositionally biased region" description="Polar residues" evidence="1">
    <location>
        <begin position="52"/>
        <end position="64"/>
    </location>
</feature>
<dbReference type="Proteomes" id="UP000051580">
    <property type="component" value="Unassembled WGS sequence"/>
</dbReference>
<evidence type="ECO:0000256" key="1">
    <source>
        <dbReference type="SAM" id="MobiDB-lite"/>
    </source>
</evidence>
<comment type="caution">
    <text evidence="2">The sequence shown here is derived from an EMBL/GenBank/DDBJ whole genome shotgun (WGS) entry which is preliminary data.</text>
</comment>
<proteinExistence type="predicted"/>
<feature type="compositionally biased region" description="Basic and acidic residues" evidence="1">
    <location>
        <begin position="33"/>
        <end position="44"/>
    </location>
</feature>
<dbReference type="AlphaFoldDB" id="A0A0R1UYB1"/>
<feature type="region of interest" description="Disordered" evidence="1">
    <location>
        <begin position="28"/>
        <end position="64"/>
    </location>
</feature>
<evidence type="ECO:0000313" key="2">
    <source>
        <dbReference type="EMBL" id="KRL98300.1"/>
    </source>
</evidence>
<dbReference type="EMBL" id="AZFS01000006">
    <property type="protein sequence ID" value="KRL98300.1"/>
    <property type="molecule type" value="Genomic_DNA"/>
</dbReference>
<reference evidence="2 3" key="1">
    <citation type="journal article" date="2015" name="Genome Announc.">
        <title>Expanding the biotechnology potential of lactobacilli through comparative genomics of 213 strains and associated genera.</title>
        <authorList>
            <person name="Sun Z."/>
            <person name="Harris H.M."/>
            <person name="McCann A."/>
            <person name="Guo C."/>
            <person name="Argimon S."/>
            <person name="Zhang W."/>
            <person name="Yang X."/>
            <person name="Jeffery I.B."/>
            <person name="Cooney J.C."/>
            <person name="Kagawa T.F."/>
            <person name="Liu W."/>
            <person name="Song Y."/>
            <person name="Salvetti E."/>
            <person name="Wrobel A."/>
            <person name="Rasinkangas P."/>
            <person name="Parkhill J."/>
            <person name="Rea M.C."/>
            <person name="O'Sullivan O."/>
            <person name="Ritari J."/>
            <person name="Douillard F.P."/>
            <person name="Paul Ross R."/>
            <person name="Yang R."/>
            <person name="Briner A.E."/>
            <person name="Felis G.E."/>
            <person name="de Vos W.M."/>
            <person name="Barrangou R."/>
            <person name="Klaenhammer T.R."/>
            <person name="Caufield P.W."/>
            <person name="Cui Y."/>
            <person name="Zhang H."/>
            <person name="O'Toole P.W."/>
        </authorList>
    </citation>
    <scope>NUCLEOTIDE SEQUENCE [LARGE SCALE GENOMIC DNA]</scope>
    <source>
        <strain evidence="2 3">DSM 16381</strain>
    </source>
</reference>
<organism evidence="2 3">
    <name type="scientific">Levilactobacillus hammesii DSM 16381</name>
    <dbReference type="NCBI Taxonomy" id="1423753"/>
    <lineage>
        <taxon>Bacteria</taxon>
        <taxon>Bacillati</taxon>
        <taxon>Bacillota</taxon>
        <taxon>Bacilli</taxon>
        <taxon>Lactobacillales</taxon>
        <taxon>Lactobacillaceae</taxon>
        <taxon>Levilactobacillus</taxon>
    </lineage>
</organism>